<feature type="domain" description="LiaF transmembrane" evidence="2">
    <location>
        <begin position="11"/>
        <end position="90"/>
    </location>
</feature>
<feature type="transmembrane region" description="Helical" evidence="1">
    <location>
        <begin position="7"/>
        <end position="27"/>
    </location>
</feature>
<sequence length="313" mass="35119">MRTWRVGTISMGATLVFLGVFLILSQLFDWKFAYVMTSWWPFLLIVLGLEILFYLFVSNKENSLIKYDFLSIFFVGIIGFIGIGFTVMSAAGVLDKVHDWMKYEMKTTDLPAYSSSLDHNITRVVVDTGPHPLTIETGKEKELSIFGTYRAEVLNGKAALTSNKDYISAKKQGDTLYITLKGLPDLHNPFGSYQEMNATMVVPDNINLEVNANYQSLTVKPRKLHNNWSIGEASDLNLQLATNENITLTAENVEHIEGQSDKWKLVETKGDLNKEHAEEMEPEQQSGTLKIGKGTYLVNVSNTSNLTVTMAKN</sequence>
<dbReference type="RefSeq" id="WP_116555069.1">
    <property type="nucleotide sequence ID" value="NZ_QCZG01000023.1"/>
</dbReference>
<dbReference type="Proteomes" id="UP000245998">
    <property type="component" value="Unassembled WGS sequence"/>
</dbReference>
<proteinExistence type="predicted"/>
<evidence type="ECO:0000259" key="2">
    <source>
        <dbReference type="Pfam" id="PF22570"/>
    </source>
</evidence>
<evidence type="ECO:0000313" key="3">
    <source>
        <dbReference type="EMBL" id="PWA10355.1"/>
    </source>
</evidence>
<reference evidence="3 4" key="1">
    <citation type="submission" date="2018-04" db="EMBL/GenBank/DDBJ databases">
        <title>Camelliibacillus theae gen. nov., sp. nov., isolated from Pu'er tea.</title>
        <authorList>
            <person name="Niu L."/>
        </authorList>
    </citation>
    <scope>NUCLEOTIDE SEQUENCE [LARGE SCALE GENOMIC DNA]</scope>
    <source>
        <strain evidence="3 4">T8</strain>
    </source>
</reference>
<evidence type="ECO:0000313" key="4">
    <source>
        <dbReference type="Proteomes" id="UP000245998"/>
    </source>
</evidence>
<comment type="caution">
    <text evidence="3">The sequence shown here is derived from an EMBL/GenBank/DDBJ whole genome shotgun (WGS) entry which is preliminary data.</text>
</comment>
<protein>
    <recommendedName>
        <fullName evidence="2">LiaF transmembrane domain-containing protein</fullName>
    </recommendedName>
</protein>
<dbReference type="OrthoDB" id="1707123at2"/>
<keyword evidence="1" id="KW-0812">Transmembrane</keyword>
<dbReference type="AlphaFoldDB" id="A0A2U1JZD7"/>
<organism evidence="3 4">
    <name type="scientific">Pueribacillus theae</name>
    <dbReference type="NCBI Taxonomy" id="2171751"/>
    <lineage>
        <taxon>Bacteria</taxon>
        <taxon>Bacillati</taxon>
        <taxon>Bacillota</taxon>
        <taxon>Bacilli</taxon>
        <taxon>Bacillales</taxon>
        <taxon>Bacillaceae</taxon>
        <taxon>Pueribacillus</taxon>
    </lineage>
</organism>
<keyword evidence="4" id="KW-1185">Reference proteome</keyword>
<keyword evidence="1" id="KW-0472">Membrane</keyword>
<accession>A0A2U1JZD7</accession>
<dbReference type="EMBL" id="QCZG01000023">
    <property type="protein sequence ID" value="PWA10355.1"/>
    <property type="molecule type" value="Genomic_DNA"/>
</dbReference>
<keyword evidence="1" id="KW-1133">Transmembrane helix</keyword>
<dbReference type="Pfam" id="PF22570">
    <property type="entry name" value="LiaF-TM"/>
    <property type="match status" value="1"/>
</dbReference>
<evidence type="ECO:0000256" key="1">
    <source>
        <dbReference type="SAM" id="Phobius"/>
    </source>
</evidence>
<feature type="transmembrane region" description="Helical" evidence="1">
    <location>
        <begin position="69"/>
        <end position="94"/>
    </location>
</feature>
<dbReference type="InterPro" id="IPR054331">
    <property type="entry name" value="LiaF_TM"/>
</dbReference>
<name>A0A2U1JZD7_9BACI</name>
<gene>
    <name evidence="3" type="ORF">DCC39_11620</name>
</gene>
<feature type="transmembrane region" description="Helical" evidence="1">
    <location>
        <begin position="39"/>
        <end position="57"/>
    </location>
</feature>